<feature type="domain" description="TonB-dependent receptor plug" evidence="14">
    <location>
        <begin position="118"/>
        <end position="223"/>
    </location>
</feature>
<dbReference type="Pfam" id="PF00593">
    <property type="entry name" value="TonB_dep_Rec_b-barrel"/>
    <property type="match status" value="1"/>
</dbReference>
<comment type="similarity">
    <text evidence="10 11">Belongs to the TonB-dependent receptor family.</text>
</comment>
<accession>A0A2W5HA39</accession>
<sequence>MKKQMHLFIWVICMFLFSPSLWAQTISIHGRVTSQNDTQPLGGVFVNIVGQTQGQTTNDSGYFSIAIPGIGTKLSFSSAGKLSQTVTVSSNDSLFISLADSTINLNEVVVIGYGTQRKRDVTSSISTINVSDIGDRPIVSPSEAMTGKAAGVQVFQPSGKPGNDMAVRVRGLSSPNGTQPLFVIDGMITADTKSLDPNTIESITVLKDASAAGIYGSLGSTNGVVLITTKKGRKGTSKVDVNVYTGFQKIVKKLDVLNSNQLADLLIDEKRNAGDNTFTIPDSLRNINVNWQDQVYRTAPMTSANVGFSGGSDKGTFYLGGGYLNQQGIIVNNYFKRYSAKMSVDQNMKKWLKVGMNIAYNRTNTRDVTDNSNVNSGGVVLGALQTPQFVDKYNADGTFAMNPFQAWENPWASLYGSQNGTTSNNLLGDIYTEIALPFNLKYRSQFSITLNNSDYNSFTDPFLTQYGRTKEGFGSSTFSETFRWTWDNTLTYDKTINDHHLTIVGGTSNIDQRYTYKYLYGEGFATGSIPTLNAASTNYQISTTRNEWTVASFFGRLNYSFKDRYLLTASFRTDGSSRSGINTRWGRFPTVSAGWRVSDEAFMKDVTAISDFKIRAGYGSTGNLAPDYLTVYPSATPLSPGAKYPFSGAITPGVAPGSQIGNPNLKWESAKQFNAGFDMTLFKALTINVDYYNKRTTDLIFQQQLPSSTGFSYTLLNLPGIVSNKGIEITLSSNVHAGSNFTWNPSFNISFNKNRISGLDSGTMIFNGDVNVIRNGLPLGAFWGYVAQGVDPQTGNMKFKDINNDGVIDPDNDKEYIGNPQPKFTFGFSNSFRYKDWTLDLLIDGVYGNKVYNSTRLMLENMSTVANSSASTLNRWRNPGDITDMPRAVFGDPAPTNSVSNASPSTRFLENGSFLRMRSATLSYRLSDNWMQKIGFNSASFYVTGQNIFIITKYKGYYPEVNSGGNSPTNMGIDYGTYPQARSIILGVNLSF</sequence>
<dbReference type="NCBIfam" id="TIGR04056">
    <property type="entry name" value="OMP_RagA_SusC"/>
    <property type="match status" value="1"/>
</dbReference>
<organism evidence="15 16">
    <name type="scientific">Pseudopedobacter saltans</name>
    <dbReference type="NCBI Taxonomy" id="151895"/>
    <lineage>
        <taxon>Bacteria</taxon>
        <taxon>Pseudomonadati</taxon>
        <taxon>Bacteroidota</taxon>
        <taxon>Sphingobacteriia</taxon>
        <taxon>Sphingobacteriales</taxon>
        <taxon>Sphingobacteriaceae</taxon>
        <taxon>Pseudopedobacter</taxon>
    </lineage>
</organism>
<evidence type="ECO:0000256" key="11">
    <source>
        <dbReference type="RuleBase" id="RU003357"/>
    </source>
</evidence>
<dbReference type="AlphaFoldDB" id="A0A2W5HA39"/>
<keyword evidence="2 10" id="KW-0813">Transport</keyword>
<dbReference type="Pfam" id="PF13715">
    <property type="entry name" value="CarbopepD_reg_2"/>
    <property type="match status" value="1"/>
</dbReference>
<keyword evidence="9 10" id="KW-0998">Cell outer membrane</keyword>
<gene>
    <name evidence="15" type="ORF">DI598_00860</name>
</gene>
<protein>
    <submittedName>
        <fullName evidence="15">TonB-dependent receptor</fullName>
    </submittedName>
</protein>
<dbReference type="InterPro" id="IPR023996">
    <property type="entry name" value="TonB-dep_OMP_SusC/RagA"/>
</dbReference>
<comment type="subcellular location">
    <subcellularLocation>
        <location evidence="1 10">Cell outer membrane</location>
        <topology evidence="1 10">Multi-pass membrane protein</topology>
    </subcellularLocation>
</comment>
<evidence type="ECO:0000256" key="9">
    <source>
        <dbReference type="ARBA" id="ARBA00023237"/>
    </source>
</evidence>
<comment type="caution">
    <text evidence="15">The sequence shown here is derived from an EMBL/GenBank/DDBJ whole genome shotgun (WGS) entry which is preliminary data.</text>
</comment>
<dbReference type="Pfam" id="PF07715">
    <property type="entry name" value="Plug"/>
    <property type="match status" value="1"/>
</dbReference>
<dbReference type="Gene3D" id="2.60.40.1120">
    <property type="entry name" value="Carboxypeptidase-like, regulatory domain"/>
    <property type="match status" value="1"/>
</dbReference>
<proteinExistence type="inferred from homology"/>
<evidence type="ECO:0000256" key="6">
    <source>
        <dbReference type="ARBA" id="ARBA00023077"/>
    </source>
</evidence>
<evidence type="ECO:0000256" key="5">
    <source>
        <dbReference type="ARBA" id="ARBA00022729"/>
    </source>
</evidence>
<dbReference type="PANTHER" id="PTHR30069:SF29">
    <property type="entry name" value="HEMOGLOBIN AND HEMOGLOBIN-HAPTOGLOBIN-BINDING PROTEIN 1-RELATED"/>
    <property type="match status" value="1"/>
</dbReference>
<evidence type="ECO:0000259" key="13">
    <source>
        <dbReference type="Pfam" id="PF00593"/>
    </source>
</evidence>
<name>A0A2W5HA39_9SPHI</name>
<evidence type="ECO:0000256" key="12">
    <source>
        <dbReference type="SAM" id="SignalP"/>
    </source>
</evidence>
<dbReference type="SUPFAM" id="SSF56935">
    <property type="entry name" value="Porins"/>
    <property type="match status" value="1"/>
</dbReference>
<dbReference type="Proteomes" id="UP000249645">
    <property type="component" value="Unassembled WGS sequence"/>
</dbReference>
<evidence type="ECO:0000256" key="2">
    <source>
        <dbReference type="ARBA" id="ARBA00022448"/>
    </source>
</evidence>
<dbReference type="PANTHER" id="PTHR30069">
    <property type="entry name" value="TONB-DEPENDENT OUTER MEMBRANE RECEPTOR"/>
    <property type="match status" value="1"/>
</dbReference>
<evidence type="ECO:0000256" key="7">
    <source>
        <dbReference type="ARBA" id="ARBA00023136"/>
    </source>
</evidence>
<dbReference type="InterPro" id="IPR012910">
    <property type="entry name" value="Plug_dom"/>
</dbReference>
<reference evidence="15 16" key="1">
    <citation type="submission" date="2017-11" db="EMBL/GenBank/DDBJ databases">
        <title>Infants hospitalized years apart are colonized by the same room-sourced microbial strains.</title>
        <authorList>
            <person name="Brooks B."/>
            <person name="Olm M.R."/>
            <person name="Firek B.A."/>
            <person name="Baker R."/>
            <person name="Thomas B.C."/>
            <person name="Morowitz M.J."/>
            <person name="Banfield J.F."/>
        </authorList>
    </citation>
    <scope>NUCLEOTIDE SEQUENCE [LARGE SCALE GENOMIC DNA]</scope>
    <source>
        <strain evidence="15">S2_009_000_R2_76</strain>
    </source>
</reference>
<dbReference type="NCBIfam" id="TIGR04057">
    <property type="entry name" value="SusC_RagA_signa"/>
    <property type="match status" value="1"/>
</dbReference>
<evidence type="ECO:0000313" key="15">
    <source>
        <dbReference type="EMBL" id="PZP52352.1"/>
    </source>
</evidence>
<keyword evidence="4 10" id="KW-0812">Transmembrane</keyword>
<keyword evidence="6 11" id="KW-0798">TonB box</keyword>
<evidence type="ECO:0000259" key="14">
    <source>
        <dbReference type="Pfam" id="PF07715"/>
    </source>
</evidence>
<dbReference type="PROSITE" id="PS52016">
    <property type="entry name" value="TONB_DEPENDENT_REC_3"/>
    <property type="match status" value="1"/>
</dbReference>
<evidence type="ECO:0000256" key="1">
    <source>
        <dbReference type="ARBA" id="ARBA00004571"/>
    </source>
</evidence>
<feature type="domain" description="TonB-dependent receptor-like beta-barrel" evidence="13">
    <location>
        <begin position="398"/>
        <end position="947"/>
    </location>
</feature>
<dbReference type="Gene3D" id="2.170.130.10">
    <property type="entry name" value="TonB-dependent receptor, plug domain"/>
    <property type="match status" value="1"/>
</dbReference>
<dbReference type="InterPro" id="IPR008969">
    <property type="entry name" value="CarboxyPept-like_regulatory"/>
</dbReference>
<keyword evidence="7 10" id="KW-0472">Membrane</keyword>
<evidence type="ECO:0000256" key="8">
    <source>
        <dbReference type="ARBA" id="ARBA00023170"/>
    </source>
</evidence>
<dbReference type="Gene3D" id="2.40.170.20">
    <property type="entry name" value="TonB-dependent receptor, beta-barrel domain"/>
    <property type="match status" value="1"/>
</dbReference>
<keyword evidence="8 15" id="KW-0675">Receptor</keyword>
<dbReference type="InterPro" id="IPR000531">
    <property type="entry name" value="Beta-barrel_TonB"/>
</dbReference>
<dbReference type="InterPro" id="IPR023997">
    <property type="entry name" value="TonB-dep_OMP_SusC/RagA_CS"/>
</dbReference>
<evidence type="ECO:0000313" key="16">
    <source>
        <dbReference type="Proteomes" id="UP000249645"/>
    </source>
</evidence>
<evidence type="ECO:0000256" key="3">
    <source>
        <dbReference type="ARBA" id="ARBA00022452"/>
    </source>
</evidence>
<dbReference type="GO" id="GO:0015344">
    <property type="term" value="F:siderophore uptake transmembrane transporter activity"/>
    <property type="evidence" value="ECO:0007669"/>
    <property type="project" value="TreeGrafter"/>
</dbReference>
<keyword evidence="3 10" id="KW-1134">Transmembrane beta strand</keyword>
<dbReference type="InterPro" id="IPR037066">
    <property type="entry name" value="Plug_dom_sf"/>
</dbReference>
<dbReference type="EMBL" id="QFOI01000006">
    <property type="protein sequence ID" value="PZP52352.1"/>
    <property type="molecule type" value="Genomic_DNA"/>
</dbReference>
<dbReference type="SUPFAM" id="SSF49464">
    <property type="entry name" value="Carboxypeptidase regulatory domain-like"/>
    <property type="match status" value="1"/>
</dbReference>
<dbReference type="InterPro" id="IPR039426">
    <property type="entry name" value="TonB-dep_rcpt-like"/>
</dbReference>
<dbReference type="GO" id="GO:0009279">
    <property type="term" value="C:cell outer membrane"/>
    <property type="evidence" value="ECO:0007669"/>
    <property type="project" value="UniProtKB-SubCell"/>
</dbReference>
<keyword evidence="5 12" id="KW-0732">Signal</keyword>
<feature type="signal peptide" evidence="12">
    <location>
        <begin position="1"/>
        <end position="23"/>
    </location>
</feature>
<evidence type="ECO:0000256" key="10">
    <source>
        <dbReference type="PROSITE-ProRule" id="PRU01360"/>
    </source>
</evidence>
<dbReference type="InterPro" id="IPR036942">
    <property type="entry name" value="Beta-barrel_TonB_sf"/>
</dbReference>
<feature type="chain" id="PRO_5016104664" evidence="12">
    <location>
        <begin position="24"/>
        <end position="992"/>
    </location>
</feature>
<dbReference type="GO" id="GO:0044718">
    <property type="term" value="P:siderophore transmembrane transport"/>
    <property type="evidence" value="ECO:0007669"/>
    <property type="project" value="TreeGrafter"/>
</dbReference>
<evidence type="ECO:0000256" key="4">
    <source>
        <dbReference type="ARBA" id="ARBA00022692"/>
    </source>
</evidence>